<name>A0A3M9MXS4_9BACT</name>
<proteinExistence type="predicted"/>
<dbReference type="AlphaFoldDB" id="A0A3M9MXS4"/>
<gene>
    <name evidence="1" type="ORF">EFA69_10535</name>
</gene>
<dbReference type="Proteomes" id="UP000271010">
    <property type="component" value="Unassembled WGS sequence"/>
</dbReference>
<keyword evidence="2" id="KW-1185">Reference proteome</keyword>
<evidence type="ECO:0000313" key="2">
    <source>
        <dbReference type="Proteomes" id="UP000271010"/>
    </source>
</evidence>
<sequence>MTEFKNGNLTTEDAFWVMWYFLQEHYELSNNTFDVSDILSASEPMDWDGSGIKRPADNGMVDFWNEAVEKYKKEGKPSWKQLKK</sequence>
<reference evidence="1 2" key="1">
    <citation type="submission" date="2018-11" db="EMBL/GenBank/DDBJ databases">
        <title>Rufibacter latericius sp. nov., isolated from water in Baiyang Lake.</title>
        <authorList>
            <person name="Yang Y."/>
        </authorList>
    </citation>
    <scope>NUCLEOTIDE SEQUENCE [LARGE SCALE GENOMIC DNA]</scope>
    <source>
        <strain evidence="1 2">MCC P1</strain>
    </source>
</reference>
<protein>
    <submittedName>
        <fullName evidence="1">Uncharacterized protein</fullName>
    </submittedName>
</protein>
<dbReference type="RefSeq" id="WP_148041327.1">
    <property type="nucleotide sequence ID" value="NZ_RJJE01000009.1"/>
</dbReference>
<evidence type="ECO:0000313" key="1">
    <source>
        <dbReference type="EMBL" id="RNI29955.1"/>
    </source>
</evidence>
<organism evidence="1 2">
    <name type="scientific">Rufibacter immobilis</name>
    <dbReference type="NCBI Taxonomy" id="1348778"/>
    <lineage>
        <taxon>Bacteria</taxon>
        <taxon>Pseudomonadati</taxon>
        <taxon>Bacteroidota</taxon>
        <taxon>Cytophagia</taxon>
        <taxon>Cytophagales</taxon>
        <taxon>Hymenobacteraceae</taxon>
        <taxon>Rufibacter</taxon>
    </lineage>
</organism>
<comment type="caution">
    <text evidence="1">The sequence shown here is derived from an EMBL/GenBank/DDBJ whole genome shotgun (WGS) entry which is preliminary data.</text>
</comment>
<dbReference type="EMBL" id="RJJE01000009">
    <property type="protein sequence ID" value="RNI29955.1"/>
    <property type="molecule type" value="Genomic_DNA"/>
</dbReference>
<accession>A0A3M9MXS4</accession>
<dbReference type="OrthoDB" id="6400584at2"/>